<evidence type="ECO:0000256" key="2">
    <source>
        <dbReference type="SAM" id="Phobius"/>
    </source>
</evidence>
<evidence type="ECO:0000313" key="3">
    <source>
        <dbReference type="EMBL" id="CDS41422.1"/>
    </source>
</evidence>
<gene>
    <name evidence="3" type="ORF">EmuJ_000907200</name>
</gene>
<dbReference type="OMA" id="GNSACDR"/>
<proteinExistence type="predicted"/>
<evidence type="ECO:0000256" key="1">
    <source>
        <dbReference type="SAM" id="Coils"/>
    </source>
</evidence>
<feature type="transmembrane region" description="Helical" evidence="2">
    <location>
        <begin position="78"/>
        <end position="98"/>
    </location>
</feature>
<keyword evidence="2" id="KW-0472">Membrane</keyword>
<keyword evidence="2" id="KW-1133">Transmembrane helix</keyword>
<keyword evidence="4" id="KW-1185">Reference proteome</keyword>
<sequence>MSTSDSLNESITSCEEALRFANDYAYLCGQSLEDMKSFHPTKCNPACDRLRADLAQLLEEKKLVEAELNTLQANRERAIALLEMFGLSLSFFVIKSSLTVLNVDV</sequence>
<evidence type="ECO:0000313" key="4">
    <source>
        <dbReference type="Proteomes" id="UP000017246"/>
    </source>
</evidence>
<dbReference type="AlphaFoldDB" id="A0A068YGF9"/>
<feature type="coiled-coil region" evidence="1">
    <location>
        <begin position="47"/>
        <end position="81"/>
    </location>
</feature>
<protein>
    <submittedName>
        <fullName evidence="3">Expressed protein</fullName>
    </submittedName>
</protein>
<keyword evidence="1" id="KW-0175">Coiled coil</keyword>
<organism evidence="3 4">
    <name type="scientific">Echinococcus multilocularis</name>
    <name type="common">Fox tapeworm</name>
    <dbReference type="NCBI Taxonomy" id="6211"/>
    <lineage>
        <taxon>Eukaryota</taxon>
        <taxon>Metazoa</taxon>
        <taxon>Spiralia</taxon>
        <taxon>Lophotrochozoa</taxon>
        <taxon>Platyhelminthes</taxon>
        <taxon>Cestoda</taxon>
        <taxon>Eucestoda</taxon>
        <taxon>Cyclophyllidea</taxon>
        <taxon>Taeniidae</taxon>
        <taxon>Echinococcus</taxon>
    </lineage>
</organism>
<dbReference type="Proteomes" id="UP000017246">
    <property type="component" value="Unassembled WGS sequence"/>
</dbReference>
<name>A0A068YGF9_ECHMU</name>
<accession>A0A068YGF9</accession>
<dbReference type="EMBL" id="LN902841">
    <property type="protein sequence ID" value="CDS41422.1"/>
    <property type="molecule type" value="Genomic_DNA"/>
</dbReference>
<keyword evidence="2" id="KW-0812">Transmembrane</keyword>
<reference evidence="3" key="1">
    <citation type="journal article" date="2013" name="Nature">
        <title>The genomes of four tapeworm species reveal adaptations to parasitism.</title>
        <authorList>
            <person name="Tsai I.J."/>
            <person name="Zarowiecki M."/>
            <person name="Holroyd N."/>
            <person name="Garciarrubio A."/>
            <person name="Sanchez-Flores A."/>
            <person name="Brooks K.L."/>
            <person name="Tracey A."/>
            <person name="Bobes R.J."/>
            <person name="Fragoso G."/>
            <person name="Sciutto E."/>
            <person name="Aslett M."/>
            <person name="Beasley H."/>
            <person name="Bennett H.M."/>
            <person name="Cai J."/>
            <person name="Camicia F."/>
            <person name="Clark R."/>
            <person name="Cucher M."/>
            <person name="De Silva N."/>
            <person name="Day T.A."/>
            <person name="Deplazes P."/>
            <person name="Estrada K."/>
            <person name="Fernandez C."/>
            <person name="Holland P.W."/>
            <person name="Hou J."/>
            <person name="Hu S."/>
            <person name="Huckvale T."/>
            <person name="Hung S.S."/>
            <person name="Kamenetzky L."/>
            <person name="Keane J.A."/>
            <person name="Kiss F."/>
            <person name="Koziol U."/>
            <person name="Lambert O."/>
            <person name="Liu K."/>
            <person name="Luo X."/>
            <person name="Luo Y."/>
            <person name="Macchiaroli N."/>
            <person name="Nichol S."/>
            <person name="Paps J."/>
            <person name="Parkinson J."/>
            <person name="Pouchkina-Stantcheva N."/>
            <person name="Riddiford N."/>
            <person name="Rosenzvit M."/>
            <person name="Salinas G."/>
            <person name="Wasmuth J.D."/>
            <person name="Zamanian M."/>
            <person name="Zheng Y."/>
            <person name="Cai X."/>
            <person name="Soberon X."/>
            <person name="Olson P.D."/>
            <person name="Laclette J.P."/>
            <person name="Brehm K."/>
            <person name="Berriman M."/>
            <person name="Garciarrubio A."/>
            <person name="Bobes R.J."/>
            <person name="Fragoso G."/>
            <person name="Sanchez-Flores A."/>
            <person name="Estrada K."/>
            <person name="Cevallos M.A."/>
            <person name="Morett E."/>
            <person name="Gonzalez V."/>
            <person name="Portillo T."/>
            <person name="Ochoa-Leyva A."/>
            <person name="Jose M.V."/>
            <person name="Sciutto E."/>
            <person name="Landa A."/>
            <person name="Jimenez L."/>
            <person name="Valdes V."/>
            <person name="Carrero J.C."/>
            <person name="Larralde C."/>
            <person name="Morales-Montor J."/>
            <person name="Limon-Lason J."/>
            <person name="Soberon X."/>
            <person name="Laclette J.P."/>
        </authorList>
    </citation>
    <scope>NUCLEOTIDE SEQUENCE [LARGE SCALE GENOMIC DNA]</scope>
</reference>
<reference evidence="3" key="2">
    <citation type="submission" date="2015-11" db="EMBL/GenBank/DDBJ databases">
        <authorList>
            <person name="Zhang Y."/>
            <person name="Guo Z."/>
        </authorList>
    </citation>
    <scope>NUCLEOTIDE SEQUENCE</scope>
</reference>
<dbReference type="OrthoDB" id="6262988at2759"/>